<dbReference type="GO" id="GO:0008168">
    <property type="term" value="F:methyltransferase activity"/>
    <property type="evidence" value="ECO:0007669"/>
    <property type="project" value="UniProtKB-KW"/>
</dbReference>
<dbReference type="InterPro" id="IPR041698">
    <property type="entry name" value="Methyltransf_25"/>
</dbReference>
<dbReference type="InterPro" id="IPR029063">
    <property type="entry name" value="SAM-dependent_MTases_sf"/>
</dbReference>
<dbReference type="STRING" id="1123071.SAMN02745181_1319"/>
<keyword evidence="2" id="KW-0808">Transferase</keyword>
<proteinExistence type="predicted"/>
<keyword evidence="3" id="KW-1185">Reference proteome</keyword>
<organism evidence="2 3">
    <name type="scientific">Rubritalea squalenifaciens DSM 18772</name>
    <dbReference type="NCBI Taxonomy" id="1123071"/>
    <lineage>
        <taxon>Bacteria</taxon>
        <taxon>Pseudomonadati</taxon>
        <taxon>Verrucomicrobiota</taxon>
        <taxon>Verrucomicrobiia</taxon>
        <taxon>Verrucomicrobiales</taxon>
        <taxon>Rubritaleaceae</taxon>
        <taxon>Rubritalea</taxon>
    </lineage>
</organism>
<dbReference type="Proteomes" id="UP000184510">
    <property type="component" value="Unassembled WGS sequence"/>
</dbReference>
<dbReference type="OrthoDB" id="9804312at2"/>
<evidence type="ECO:0000313" key="3">
    <source>
        <dbReference type="Proteomes" id="UP000184510"/>
    </source>
</evidence>
<name>A0A1M6GZL9_9BACT</name>
<accession>A0A1M6GZL9</accession>
<dbReference type="GO" id="GO:0032259">
    <property type="term" value="P:methylation"/>
    <property type="evidence" value="ECO:0007669"/>
    <property type="project" value="UniProtKB-KW"/>
</dbReference>
<keyword evidence="2" id="KW-0489">Methyltransferase</keyword>
<reference evidence="2 3" key="1">
    <citation type="submission" date="2016-11" db="EMBL/GenBank/DDBJ databases">
        <authorList>
            <person name="Jaros S."/>
            <person name="Januszkiewicz K."/>
            <person name="Wedrychowicz H."/>
        </authorList>
    </citation>
    <scope>NUCLEOTIDE SEQUENCE [LARGE SCALE GENOMIC DNA]</scope>
    <source>
        <strain evidence="2 3">DSM 18772</strain>
    </source>
</reference>
<evidence type="ECO:0000259" key="1">
    <source>
        <dbReference type="Pfam" id="PF13649"/>
    </source>
</evidence>
<dbReference type="Gene3D" id="3.40.50.150">
    <property type="entry name" value="Vaccinia Virus protein VP39"/>
    <property type="match status" value="1"/>
</dbReference>
<dbReference type="Gene3D" id="2.20.25.110">
    <property type="entry name" value="S-adenosyl-L-methionine-dependent methyltransferases"/>
    <property type="match status" value="1"/>
</dbReference>
<gene>
    <name evidence="2" type="ORF">SAMN02745181_1319</name>
</gene>
<evidence type="ECO:0000313" key="2">
    <source>
        <dbReference type="EMBL" id="SHJ15391.1"/>
    </source>
</evidence>
<sequence length="256" mass="29295">MYQSLEAELHDHFWNSEEDNTSELPLLQTFLKEHPGKTLEIGCGSGRLLLPLIAEGFDVEGMEFSQDMIQLLETSAKEQLLTPKVHHADALEIFDFEHKFHSFLIPAFTIQLFSRGQAHDLLKRLHDSAEKSASLYLTTFIPWAEITGELEEDEWHLDKEITLPNHSAARCETLHTIDRLNQTLHRRHRYSLTSSNGMDTRTHKSEQVIRYYGLPELTLLLEKSGWHLENVITDLDPGMLHPNAHLLTITASAEPA</sequence>
<dbReference type="Pfam" id="PF13649">
    <property type="entry name" value="Methyltransf_25"/>
    <property type="match status" value="1"/>
</dbReference>
<dbReference type="CDD" id="cd02440">
    <property type="entry name" value="AdoMet_MTases"/>
    <property type="match status" value="1"/>
</dbReference>
<feature type="domain" description="Methyltransferase" evidence="1">
    <location>
        <begin position="39"/>
        <end position="127"/>
    </location>
</feature>
<protein>
    <submittedName>
        <fullName evidence="2">Methyltransferase domain-containing protein</fullName>
    </submittedName>
</protein>
<dbReference type="SUPFAM" id="SSF53335">
    <property type="entry name" value="S-adenosyl-L-methionine-dependent methyltransferases"/>
    <property type="match status" value="1"/>
</dbReference>
<dbReference type="AlphaFoldDB" id="A0A1M6GZL9"/>
<dbReference type="EMBL" id="FQYR01000003">
    <property type="protein sequence ID" value="SHJ15391.1"/>
    <property type="molecule type" value="Genomic_DNA"/>
</dbReference>
<dbReference type="InParanoid" id="A0A1M6GZL9"/>
<dbReference type="RefSeq" id="WP_143158697.1">
    <property type="nucleotide sequence ID" value="NZ_FQYR01000003.1"/>
</dbReference>